<dbReference type="InterPro" id="IPR038493">
    <property type="entry name" value="MqsR_sf"/>
</dbReference>
<proteinExistence type="predicted"/>
<dbReference type="RefSeq" id="WP_101538470.1">
    <property type="nucleotide sequence ID" value="NZ_MXAV01000044.1"/>
</dbReference>
<evidence type="ECO:0008006" key="3">
    <source>
        <dbReference type="Google" id="ProtNLM"/>
    </source>
</evidence>
<dbReference type="FunCoup" id="A0A2I1DJ79">
    <property type="interactions" value="11"/>
</dbReference>
<dbReference type="Pfam" id="PF15723">
    <property type="entry name" value="MqsR_toxin"/>
    <property type="match status" value="1"/>
</dbReference>
<gene>
    <name evidence="1" type="ORF">B1757_11605</name>
</gene>
<name>A0A2I1DJ79_9PROT</name>
<dbReference type="Gene3D" id="3.30.2310.40">
    <property type="match status" value="1"/>
</dbReference>
<keyword evidence="2" id="KW-1185">Reference proteome</keyword>
<dbReference type="GO" id="GO:0044010">
    <property type="term" value="P:single-species biofilm formation"/>
    <property type="evidence" value="ECO:0007669"/>
    <property type="project" value="InterPro"/>
</dbReference>
<dbReference type="InParanoid" id="A0A2I1DJ79"/>
<organism evidence="1 2">
    <name type="scientific">Acidithiobacillus marinus</name>
    <dbReference type="NCBI Taxonomy" id="187490"/>
    <lineage>
        <taxon>Bacteria</taxon>
        <taxon>Pseudomonadati</taxon>
        <taxon>Pseudomonadota</taxon>
        <taxon>Acidithiobacillia</taxon>
        <taxon>Acidithiobacillales</taxon>
        <taxon>Acidithiobacillaceae</taxon>
        <taxon>Acidithiobacillus</taxon>
    </lineage>
</organism>
<dbReference type="InterPro" id="IPR031451">
    <property type="entry name" value="MqsR_toxin"/>
</dbReference>
<dbReference type="Proteomes" id="UP000234329">
    <property type="component" value="Unassembled WGS sequence"/>
</dbReference>
<protein>
    <recommendedName>
        <fullName evidence="3">Motility quorum-sensing regulator MqsR</fullName>
    </recommendedName>
</protein>
<dbReference type="GO" id="GO:0009372">
    <property type="term" value="P:quorum sensing"/>
    <property type="evidence" value="ECO:0007669"/>
    <property type="project" value="InterPro"/>
</dbReference>
<dbReference type="GO" id="GO:0017148">
    <property type="term" value="P:negative regulation of translation"/>
    <property type="evidence" value="ECO:0007669"/>
    <property type="project" value="InterPro"/>
</dbReference>
<dbReference type="OrthoDB" id="8611934at2"/>
<accession>A0A2I1DJ79</accession>
<comment type="caution">
    <text evidence="1">The sequence shown here is derived from an EMBL/GenBank/DDBJ whole genome shotgun (WGS) entry which is preliminary data.</text>
</comment>
<evidence type="ECO:0000313" key="1">
    <source>
        <dbReference type="EMBL" id="PKY09940.1"/>
    </source>
</evidence>
<dbReference type="AlphaFoldDB" id="A0A2I1DJ79"/>
<evidence type="ECO:0000313" key="2">
    <source>
        <dbReference type="Proteomes" id="UP000234329"/>
    </source>
</evidence>
<dbReference type="CDD" id="cd12869">
    <property type="entry name" value="MqsR"/>
    <property type="match status" value="1"/>
</dbReference>
<sequence>MEKRKPHYCLVEIQSHVRTVGVAAFTITARKNGLAMGLTTSEMVDVVGALTQGCFFKSMTTHADPRLWQDVYHATVPGGKVAYIKVTAFIDGRPPVIQFKEK</sequence>
<reference evidence="1 2" key="1">
    <citation type="submission" date="2017-03" db="EMBL/GenBank/DDBJ databases">
        <title>Draft genime sequence of the acidophilic sulfur-oxidizing bacterium Acidithiobacillus sp. SH, isolated from seawater.</title>
        <authorList>
            <person name="Sharmin S."/>
            <person name="Tokuhisa M."/>
            <person name="Kanao T."/>
            <person name="Kamimura K."/>
        </authorList>
    </citation>
    <scope>NUCLEOTIDE SEQUENCE [LARGE SCALE GENOMIC DNA]</scope>
    <source>
        <strain evidence="1 2">SH</strain>
    </source>
</reference>
<dbReference type="EMBL" id="MXAV01000044">
    <property type="protein sequence ID" value="PKY09940.1"/>
    <property type="molecule type" value="Genomic_DNA"/>
</dbReference>